<organism evidence="1 2">
    <name type="scientific">Mycobacterium paragordonae</name>
    <dbReference type="NCBI Taxonomy" id="1389713"/>
    <lineage>
        <taxon>Bacteria</taxon>
        <taxon>Bacillati</taxon>
        <taxon>Actinomycetota</taxon>
        <taxon>Actinomycetes</taxon>
        <taxon>Mycobacteriales</taxon>
        <taxon>Mycobacteriaceae</taxon>
        <taxon>Mycobacterium</taxon>
    </lineage>
</organism>
<gene>
    <name evidence="1" type="ORF">QXL92_31935</name>
</gene>
<reference evidence="1" key="1">
    <citation type="submission" date="2023-06" db="EMBL/GenBank/DDBJ databases">
        <title>Identification of two novel mycobacterium reveal diversities and complexities of Mycobacterium gordonae clade.</title>
        <authorList>
            <person name="Matsumoto Y."/>
            <person name="Nakamura S."/>
            <person name="Motooka D."/>
            <person name="Fukushima K."/>
        </authorList>
    </citation>
    <scope>NUCLEOTIDE SEQUENCE</scope>
    <source>
        <strain evidence="1">TY812</strain>
    </source>
</reference>
<dbReference type="RefSeq" id="WP_306255848.1">
    <property type="nucleotide sequence ID" value="NZ_JAUFSA010000005.1"/>
</dbReference>
<protein>
    <submittedName>
        <fullName evidence="1">Uncharacterized protein</fullName>
    </submittedName>
</protein>
<comment type="caution">
    <text evidence="1">The sequence shown here is derived from an EMBL/GenBank/DDBJ whole genome shotgun (WGS) entry which is preliminary data.</text>
</comment>
<proteinExistence type="predicted"/>
<dbReference type="AlphaFoldDB" id="A0AAJ1S865"/>
<evidence type="ECO:0000313" key="2">
    <source>
        <dbReference type="Proteomes" id="UP001229081"/>
    </source>
</evidence>
<sequence length="44" mass="4812">MTCADYLRWLASNGYALAAVEEVIAGAKSADDVYDQYLAEAVKR</sequence>
<dbReference type="Proteomes" id="UP001229081">
    <property type="component" value="Unassembled WGS sequence"/>
</dbReference>
<dbReference type="EMBL" id="JAUFSA010000005">
    <property type="protein sequence ID" value="MDP7739346.1"/>
    <property type="molecule type" value="Genomic_DNA"/>
</dbReference>
<accession>A0AAJ1S865</accession>
<name>A0AAJ1S865_9MYCO</name>
<evidence type="ECO:0000313" key="1">
    <source>
        <dbReference type="EMBL" id="MDP7739346.1"/>
    </source>
</evidence>